<dbReference type="Gene3D" id="1.25.40.390">
    <property type="match status" value="2"/>
</dbReference>
<keyword evidence="5" id="KW-0998">Cell outer membrane</keyword>
<evidence type="ECO:0000256" key="1">
    <source>
        <dbReference type="ARBA" id="ARBA00004442"/>
    </source>
</evidence>
<evidence type="ECO:0000259" key="6">
    <source>
        <dbReference type="Pfam" id="PF07980"/>
    </source>
</evidence>
<dbReference type="AlphaFoldDB" id="A0A7G9QAK8"/>
<comment type="subcellular location">
    <subcellularLocation>
        <location evidence="1">Cell outer membrane</location>
    </subcellularLocation>
</comment>
<dbReference type="PROSITE" id="PS51257">
    <property type="entry name" value="PROKAR_LIPOPROTEIN"/>
    <property type="match status" value="1"/>
</dbReference>
<comment type="similarity">
    <text evidence="2">Belongs to the SusD family.</text>
</comment>
<dbReference type="InterPro" id="IPR011990">
    <property type="entry name" value="TPR-like_helical_dom_sf"/>
</dbReference>
<evidence type="ECO:0000259" key="7">
    <source>
        <dbReference type="Pfam" id="PF14322"/>
    </source>
</evidence>
<evidence type="ECO:0000313" key="8">
    <source>
        <dbReference type="EMBL" id="QNN40383.1"/>
    </source>
</evidence>
<feature type="domain" description="RagB/SusD" evidence="6">
    <location>
        <begin position="537"/>
        <end position="631"/>
    </location>
</feature>
<evidence type="ECO:0000256" key="4">
    <source>
        <dbReference type="ARBA" id="ARBA00023136"/>
    </source>
</evidence>
<evidence type="ECO:0000256" key="2">
    <source>
        <dbReference type="ARBA" id="ARBA00006275"/>
    </source>
</evidence>
<dbReference type="Pfam" id="PF07980">
    <property type="entry name" value="SusD_RagB"/>
    <property type="match status" value="2"/>
</dbReference>
<dbReference type="Proteomes" id="UP000515806">
    <property type="component" value="Chromosome"/>
</dbReference>
<evidence type="ECO:0000313" key="9">
    <source>
        <dbReference type="Proteomes" id="UP000515806"/>
    </source>
</evidence>
<keyword evidence="3" id="KW-0732">Signal</keyword>
<organism evidence="8 9">
    <name type="scientific">Pedobacter roseus</name>
    <dbReference type="NCBI Taxonomy" id="336820"/>
    <lineage>
        <taxon>Bacteria</taxon>
        <taxon>Pseudomonadati</taxon>
        <taxon>Bacteroidota</taxon>
        <taxon>Sphingobacteriia</taxon>
        <taxon>Sphingobacteriales</taxon>
        <taxon>Sphingobacteriaceae</taxon>
        <taxon>Pedobacter</taxon>
    </lineage>
</organism>
<feature type="domain" description="RagB/SusD" evidence="6">
    <location>
        <begin position="307"/>
        <end position="450"/>
    </location>
</feature>
<dbReference type="GO" id="GO:0009279">
    <property type="term" value="C:cell outer membrane"/>
    <property type="evidence" value="ECO:0007669"/>
    <property type="project" value="UniProtKB-SubCell"/>
</dbReference>
<feature type="domain" description="SusD-like N-terminal" evidence="7">
    <location>
        <begin position="86"/>
        <end position="230"/>
    </location>
</feature>
<dbReference type="KEGG" id="proe:H9L23_14630"/>
<name>A0A7G9QAK8_9SPHI</name>
<dbReference type="InterPro" id="IPR012944">
    <property type="entry name" value="SusD_RagB_dom"/>
</dbReference>
<evidence type="ECO:0000256" key="3">
    <source>
        <dbReference type="ARBA" id="ARBA00022729"/>
    </source>
</evidence>
<keyword evidence="9" id="KW-1185">Reference proteome</keyword>
<gene>
    <name evidence="8" type="ORF">H9L23_14630</name>
</gene>
<evidence type="ECO:0000256" key="5">
    <source>
        <dbReference type="ARBA" id="ARBA00023237"/>
    </source>
</evidence>
<proteinExistence type="inferred from homology"/>
<dbReference type="EMBL" id="CP060723">
    <property type="protein sequence ID" value="QNN40383.1"/>
    <property type="molecule type" value="Genomic_DNA"/>
</dbReference>
<sequence length="631" mass="70016">MKAKFIDIKHATFVGLITLATFVSCKKVVETDPYSSFTSDNFFKSVPEAYAATLGVYETLKSPSTYAWYVPLVYDADTDVEFLSAGTTANDFREVSHYYYLAGNSYFYSTWSTLYNGIDRANLVIERIPQMNLYTSGTTEQKADLNRMIGEAKFLRGFFYSELVRLWGDVPFKIKSSAPGDDLSLPLTDRFVIYDQVIKDMQDAITLLPATIASNERINKFGAKAVLARIAIFAGGYSLRPDGTMQRATDYTKYYQLAQTQVNDVLASGLYKLNDSYSQVFKNQSQQVFEPKESLFEMSFYTPTVTNTNSSSWGTFNAPPTNAGVYGSTLNRTFVPSSFYSTFADGDLRRDFSVARYILDANGNKLPLLTNRDDERWGPGKWSREYQNNSALEKTYTNINYVAMRYADVLLMKAEIDNELNNGPTAEAYEAINTVRRRAYGTNVAGSRINITLGASGSGYSLSTTTLSNTFITITGGGGTDAYAVPTVVGDKVTAITMLNQGGGYTSAPTIAITDVKGKGTGATATATLLPKKNNADVDLPTGLSKDAFLLRIQNERAWELCFEGMRRADLIRWNLLGDKIKATQDAVKAIRSQYAYEAATNFKKGKHELYPFPSNELDVNKKITRQNPGF</sequence>
<accession>A0A7G9QAK8</accession>
<keyword evidence="4" id="KW-0472">Membrane</keyword>
<dbReference type="Pfam" id="PF14322">
    <property type="entry name" value="SusD-like_3"/>
    <property type="match status" value="1"/>
</dbReference>
<dbReference type="SUPFAM" id="SSF48452">
    <property type="entry name" value="TPR-like"/>
    <property type="match status" value="1"/>
</dbReference>
<dbReference type="RefSeq" id="WP_187591108.1">
    <property type="nucleotide sequence ID" value="NZ_CP060723.1"/>
</dbReference>
<protein>
    <submittedName>
        <fullName evidence="8">RagB/SusD family nutrient uptake outer membrane protein</fullName>
    </submittedName>
</protein>
<reference evidence="8 9" key="1">
    <citation type="submission" date="2020-08" db="EMBL/GenBank/DDBJ databases">
        <title>Genome sequence of Pedobacter roseus KACC 11594T.</title>
        <authorList>
            <person name="Hyun D.-W."/>
            <person name="Bae J.-W."/>
        </authorList>
    </citation>
    <scope>NUCLEOTIDE SEQUENCE [LARGE SCALE GENOMIC DNA]</scope>
    <source>
        <strain evidence="8 9">KACC 11594</strain>
    </source>
</reference>
<dbReference type="InterPro" id="IPR033985">
    <property type="entry name" value="SusD-like_N"/>
</dbReference>